<comment type="caution">
    <text evidence="2">The sequence shown here is derived from an EMBL/GenBank/DDBJ whole genome shotgun (WGS) entry which is preliminary data.</text>
</comment>
<name>A0A224V6S3_9LACO</name>
<dbReference type="EMBL" id="BDGB01000082">
    <property type="protein sequence ID" value="GAW72746.1"/>
    <property type="molecule type" value="Genomic_DNA"/>
</dbReference>
<organism evidence="2 3">
    <name type="scientific">Lentilactobacillus parakefiri</name>
    <dbReference type="NCBI Taxonomy" id="152332"/>
    <lineage>
        <taxon>Bacteria</taxon>
        <taxon>Bacillati</taxon>
        <taxon>Bacillota</taxon>
        <taxon>Bacilli</taxon>
        <taxon>Lactobacillales</taxon>
        <taxon>Lactobacillaceae</taxon>
        <taxon>Lentilactobacillus</taxon>
    </lineage>
</organism>
<proteinExistence type="predicted"/>
<evidence type="ECO:0000256" key="1">
    <source>
        <dbReference type="SAM" id="Phobius"/>
    </source>
</evidence>
<dbReference type="AlphaFoldDB" id="A0A224V6S3"/>
<gene>
    <name evidence="2" type="ORF">LPKJCM_01876</name>
</gene>
<evidence type="ECO:0000313" key="2">
    <source>
        <dbReference type="EMBL" id="GAW72746.1"/>
    </source>
</evidence>
<dbReference type="Proteomes" id="UP000214739">
    <property type="component" value="Unassembled WGS sequence"/>
</dbReference>
<protein>
    <submittedName>
        <fullName evidence="2">Uncharacterized protein</fullName>
    </submittedName>
</protein>
<feature type="transmembrane region" description="Helical" evidence="1">
    <location>
        <begin position="7"/>
        <end position="29"/>
    </location>
</feature>
<keyword evidence="1" id="KW-0812">Transmembrane</keyword>
<keyword evidence="1" id="KW-1133">Transmembrane helix</keyword>
<keyword evidence="1" id="KW-0472">Membrane</keyword>
<reference evidence="2 3" key="1">
    <citation type="journal article" date="2017" name="Biosci Microbiota Food Health">
        <title>Genomic characterization reconfirms the taxonomic status of Lactobacillus parakefiri.</title>
        <authorList>
            <person name="Tanizawa Y."/>
            <person name="Kobayashi H."/>
            <person name="Kaminuma E."/>
            <person name="Sakamoto M."/>
            <person name="Ohkuma M."/>
            <person name="Nakamura Y."/>
            <person name="Arita M."/>
            <person name="Tohno M."/>
        </authorList>
    </citation>
    <scope>NUCLEOTIDE SEQUENCE [LARGE SCALE GENOMIC DNA]</scope>
    <source>
        <strain evidence="2 3">JCM 8573</strain>
    </source>
</reference>
<evidence type="ECO:0000313" key="3">
    <source>
        <dbReference type="Proteomes" id="UP000214739"/>
    </source>
</evidence>
<sequence length="92" mass="9799">MIVGLIGLFFGVVVGGLGGLVVGIGVLTADPWLGLLYIGAGLMIVGIIVMMSPVFSAMFNGVIRGVTNFSRWAYRRLIPKNRAERHGKGPQK</sequence>
<feature type="transmembrane region" description="Helical" evidence="1">
    <location>
        <begin position="35"/>
        <end position="55"/>
    </location>
</feature>
<accession>A0A224V6S3</accession>